<dbReference type="Proteomes" id="UP000050417">
    <property type="component" value="Unassembled WGS sequence"/>
</dbReference>
<dbReference type="PIRSF" id="PIRSF037434">
    <property type="entry name" value="STHK_ChrS"/>
    <property type="match status" value="1"/>
</dbReference>
<dbReference type="PANTHER" id="PTHR24421">
    <property type="entry name" value="NITRATE/NITRITE SENSOR PROTEIN NARX-RELATED"/>
    <property type="match status" value="1"/>
</dbReference>
<dbReference type="InterPro" id="IPR036890">
    <property type="entry name" value="HATPase_C_sf"/>
</dbReference>
<feature type="coiled-coil region" evidence="4">
    <location>
        <begin position="244"/>
        <end position="275"/>
    </location>
</feature>
<feature type="transmembrane region" description="Helical" evidence="5">
    <location>
        <begin position="148"/>
        <end position="171"/>
    </location>
</feature>
<keyword evidence="3" id="KW-0902">Two-component regulatory system</keyword>
<dbReference type="InterPro" id="IPR050482">
    <property type="entry name" value="Sensor_HK_TwoCompSys"/>
</dbReference>
<dbReference type="InterPro" id="IPR003594">
    <property type="entry name" value="HATPase_dom"/>
</dbReference>
<dbReference type="InterPro" id="IPR017205">
    <property type="entry name" value="Sig_transdc_His_kinase_ChrS"/>
</dbReference>
<keyword evidence="1" id="KW-0808">Transferase</keyword>
<dbReference type="CDD" id="cd16917">
    <property type="entry name" value="HATPase_UhpB-NarQ-NarX-like"/>
    <property type="match status" value="1"/>
</dbReference>
<evidence type="ECO:0000256" key="2">
    <source>
        <dbReference type="ARBA" id="ARBA00022777"/>
    </source>
</evidence>
<dbReference type="STRING" id="1134406.ADN00_10615"/>
<evidence type="ECO:0000256" key="5">
    <source>
        <dbReference type="SAM" id="Phobius"/>
    </source>
</evidence>
<gene>
    <name evidence="7" type="ORF">ADN00_10615</name>
</gene>
<dbReference type="AlphaFoldDB" id="A0A0P6Y5Z8"/>
<dbReference type="Pfam" id="PF07730">
    <property type="entry name" value="HisKA_3"/>
    <property type="match status" value="1"/>
</dbReference>
<keyword evidence="8" id="KW-1185">Reference proteome</keyword>
<dbReference type="OrthoDB" id="163206at2"/>
<dbReference type="Gene3D" id="3.30.565.10">
    <property type="entry name" value="Histidine kinase-like ATPase, C-terminal domain"/>
    <property type="match status" value="1"/>
</dbReference>
<dbReference type="SMART" id="SM00387">
    <property type="entry name" value="HATPase_c"/>
    <property type="match status" value="1"/>
</dbReference>
<sequence>MPKQNWLRTLLSLDDPEVRTVRPFFWLLTVVLLGLFGMTLAQNPQMLRRPGLFAVFSLLFALHLLLHWLSPWVIYIQKQAFTYLALQGVLAFTLSLIPPVPSLGQGLFLALVGETVGIFRRSRVTVVGLVIFLALSSISIWVKGGWDAARGWLILAGPMTLFVVVYVLLYVRQSELREEAQALAAELAKANQQLKEYAEQIETLTLAAERQRMARELHDTLAQGLVGLTLQLEAADSHLGHQNLERAQAIIRQAMERARTTLAEARQVIDALRSDLPGGPNLEAALRDEINRFCVATGIHCEVSLDLPPSLPQAAREHLPRIVGEGLANIARHARAKNAWVRLETTETRLSLEIGDDGEGFDTLAVEGSSGHYGLVGMRERARLAGGSLEVFSQPGQGTRLAAQFPLSAEDA</sequence>
<evidence type="ECO:0000259" key="6">
    <source>
        <dbReference type="PROSITE" id="PS50109"/>
    </source>
</evidence>
<feature type="transmembrane region" description="Helical" evidence="5">
    <location>
        <begin position="89"/>
        <end position="112"/>
    </location>
</feature>
<dbReference type="RefSeq" id="WP_075062973.1">
    <property type="nucleotide sequence ID" value="NZ_LGCL01000024.1"/>
</dbReference>
<evidence type="ECO:0000256" key="3">
    <source>
        <dbReference type="ARBA" id="ARBA00023012"/>
    </source>
</evidence>
<dbReference type="Gene3D" id="1.20.5.1930">
    <property type="match status" value="1"/>
</dbReference>
<proteinExistence type="predicted"/>
<feature type="coiled-coil region" evidence="4">
    <location>
        <begin position="173"/>
        <end position="214"/>
    </location>
</feature>
<keyword evidence="4" id="KW-0175">Coiled coil</keyword>
<keyword evidence="5" id="KW-0812">Transmembrane</keyword>
<comment type="caution">
    <text evidence="7">The sequence shown here is derived from an EMBL/GenBank/DDBJ whole genome shotgun (WGS) entry which is preliminary data.</text>
</comment>
<dbReference type="GO" id="GO:0000155">
    <property type="term" value="F:phosphorelay sensor kinase activity"/>
    <property type="evidence" value="ECO:0007669"/>
    <property type="project" value="InterPro"/>
</dbReference>
<feature type="domain" description="Histidine kinase" evidence="6">
    <location>
        <begin position="319"/>
        <end position="409"/>
    </location>
</feature>
<feature type="transmembrane region" description="Helical" evidence="5">
    <location>
        <begin position="124"/>
        <end position="142"/>
    </location>
</feature>
<feature type="transmembrane region" description="Helical" evidence="5">
    <location>
        <begin position="20"/>
        <end position="40"/>
    </location>
</feature>
<evidence type="ECO:0000256" key="4">
    <source>
        <dbReference type="SAM" id="Coils"/>
    </source>
</evidence>
<dbReference type="PROSITE" id="PS50109">
    <property type="entry name" value="HIS_KIN"/>
    <property type="match status" value="1"/>
</dbReference>
<dbReference type="Pfam" id="PF02518">
    <property type="entry name" value="HATPase_c"/>
    <property type="match status" value="1"/>
</dbReference>
<dbReference type="EMBL" id="LGCL01000024">
    <property type="protein sequence ID" value="KPL77013.1"/>
    <property type="molecule type" value="Genomic_DNA"/>
</dbReference>
<dbReference type="InterPro" id="IPR011712">
    <property type="entry name" value="Sig_transdc_His_kin_sub3_dim/P"/>
</dbReference>
<dbReference type="InterPro" id="IPR005467">
    <property type="entry name" value="His_kinase_dom"/>
</dbReference>
<evidence type="ECO:0000313" key="7">
    <source>
        <dbReference type="EMBL" id="KPL77013.1"/>
    </source>
</evidence>
<organism evidence="7 8">
    <name type="scientific">Ornatilinea apprima</name>
    <dbReference type="NCBI Taxonomy" id="1134406"/>
    <lineage>
        <taxon>Bacteria</taxon>
        <taxon>Bacillati</taxon>
        <taxon>Chloroflexota</taxon>
        <taxon>Anaerolineae</taxon>
        <taxon>Anaerolineales</taxon>
        <taxon>Anaerolineaceae</taxon>
        <taxon>Ornatilinea</taxon>
    </lineage>
</organism>
<keyword evidence="5" id="KW-0472">Membrane</keyword>
<evidence type="ECO:0000256" key="1">
    <source>
        <dbReference type="ARBA" id="ARBA00022679"/>
    </source>
</evidence>
<keyword evidence="2" id="KW-0418">Kinase</keyword>
<accession>A0A0P6Y5Z8</accession>
<feature type="transmembrane region" description="Helical" evidence="5">
    <location>
        <begin position="52"/>
        <end position="69"/>
    </location>
</feature>
<evidence type="ECO:0000313" key="8">
    <source>
        <dbReference type="Proteomes" id="UP000050417"/>
    </source>
</evidence>
<reference evidence="7 8" key="1">
    <citation type="submission" date="2015-07" db="EMBL/GenBank/DDBJ databases">
        <title>Genome sequence of Ornatilinea apprima DSM 23815.</title>
        <authorList>
            <person name="Hemp J."/>
            <person name="Ward L.M."/>
            <person name="Pace L.A."/>
            <person name="Fischer W.W."/>
        </authorList>
    </citation>
    <scope>NUCLEOTIDE SEQUENCE [LARGE SCALE GENOMIC DNA]</scope>
    <source>
        <strain evidence="7 8">P3M-1</strain>
    </source>
</reference>
<dbReference type="GO" id="GO:0016020">
    <property type="term" value="C:membrane"/>
    <property type="evidence" value="ECO:0007669"/>
    <property type="project" value="InterPro"/>
</dbReference>
<dbReference type="GO" id="GO:0046983">
    <property type="term" value="F:protein dimerization activity"/>
    <property type="evidence" value="ECO:0007669"/>
    <property type="project" value="InterPro"/>
</dbReference>
<dbReference type="SUPFAM" id="SSF55874">
    <property type="entry name" value="ATPase domain of HSP90 chaperone/DNA topoisomerase II/histidine kinase"/>
    <property type="match status" value="1"/>
</dbReference>
<keyword evidence="5" id="KW-1133">Transmembrane helix</keyword>
<dbReference type="PANTHER" id="PTHR24421:SF55">
    <property type="entry name" value="SENSOR HISTIDINE KINASE YDFH"/>
    <property type="match status" value="1"/>
</dbReference>
<protein>
    <recommendedName>
        <fullName evidence="6">Histidine kinase domain-containing protein</fullName>
    </recommendedName>
</protein>
<name>A0A0P6Y5Z8_9CHLR</name>